<proteinExistence type="predicted"/>
<organism evidence="2 3">
    <name type="scientific">Saccharopolyspora shandongensis</name>
    <dbReference type="NCBI Taxonomy" id="418495"/>
    <lineage>
        <taxon>Bacteria</taxon>
        <taxon>Bacillati</taxon>
        <taxon>Actinomycetota</taxon>
        <taxon>Actinomycetes</taxon>
        <taxon>Pseudonocardiales</taxon>
        <taxon>Pseudonocardiaceae</taxon>
        <taxon>Saccharopolyspora</taxon>
    </lineage>
</organism>
<reference evidence="3" key="1">
    <citation type="submission" date="2016-10" db="EMBL/GenBank/DDBJ databases">
        <authorList>
            <person name="Varghese N."/>
            <person name="Submissions S."/>
        </authorList>
    </citation>
    <scope>NUCLEOTIDE SEQUENCE [LARGE SCALE GENOMIC DNA]</scope>
    <source>
        <strain evidence="3">CGMCC 4.3530</strain>
    </source>
</reference>
<evidence type="ECO:0000313" key="3">
    <source>
        <dbReference type="Proteomes" id="UP000199529"/>
    </source>
</evidence>
<dbReference type="AlphaFoldDB" id="A0A1H3E1W0"/>
<dbReference type="InterPro" id="IPR032877">
    <property type="entry name" value="Transposase_HTH"/>
</dbReference>
<sequence>MRDTYAFGEAVAWLAVRCSKSAVCELMRIAWRTVGAIVARVWADTEAGIDRFAGLRRIGIDEIPTRGTTAI</sequence>
<protein>
    <submittedName>
        <fullName evidence="2">Helix-turn-helix domain of transposase family ISL3</fullName>
    </submittedName>
</protein>
<dbReference type="Proteomes" id="UP000199529">
    <property type="component" value="Unassembled WGS sequence"/>
</dbReference>
<dbReference type="STRING" id="418495.SAMN05216215_101440"/>
<keyword evidence="3" id="KW-1185">Reference proteome</keyword>
<name>A0A1H3E1W0_9PSEU</name>
<gene>
    <name evidence="2" type="ORF">SAMN05216215_101440</name>
</gene>
<evidence type="ECO:0000313" key="2">
    <source>
        <dbReference type="EMBL" id="SDX71894.1"/>
    </source>
</evidence>
<evidence type="ECO:0000259" key="1">
    <source>
        <dbReference type="Pfam" id="PF13542"/>
    </source>
</evidence>
<dbReference type="EMBL" id="FNOK01000014">
    <property type="protein sequence ID" value="SDX71894.1"/>
    <property type="molecule type" value="Genomic_DNA"/>
</dbReference>
<dbReference type="Pfam" id="PF13542">
    <property type="entry name" value="HTH_Tnp_ISL3"/>
    <property type="match status" value="1"/>
</dbReference>
<feature type="domain" description="Transposase IS204/IS1001/IS1096/IS1165 helix-turn-helix" evidence="1">
    <location>
        <begin position="6"/>
        <end position="42"/>
    </location>
</feature>
<accession>A0A1H3E1W0</accession>